<dbReference type="AlphaFoldDB" id="A0A8X7XSX3"/>
<dbReference type="EMBL" id="JAAWWB010000038">
    <property type="protein sequence ID" value="KAG6737280.1"/>
    <property type="molecule type" value="Genomic_DNA"/>
</dbReference>
<organism evidence="1 2">
    <name type="scientific">Populus tomentosa</name>
    <name type="common">Chinese white poplar</name>
    <dbReference type="NCBI Taxonomy" id="118781"/>
    <lineage>
        <taxon>Eukaryota</taxon>
        <taxon>Viridiplantae</taxon>
        <taxon>Streptophyta</taxon>
        <taxon>Embryophyta</taxon>
        <taxon>Tracheophyta</taxon>
        <taxon>Spermatophyta</taxon>
        <taxon>Magnoliopsida</taxon>
        <taxon>eudicotyledons</taxon>
        <taxon>Gunneridae</taxon>
        <taxon>Pentapetalae</taxon>
        <taxon>rosids</taxon>
        <taxon>fabids</taxon>
        <taxon>Malpighiales</taxon>
        <taxon>Salicaceae</taxon>
        <taxon>Saliceae</taxon>
        <taxon>Populus</taxon>
    </lineage>
</organism>
<comment type="caution">
    <text evidence="1">The sequence shown here is derived from an EMBL/GenBank/DDBJ whole genome shotgun (WGS) entry which is preliminary data.</text>
</comment>
<accession>A0A8X7XSX3</accession>
<keyword evidence="2" id="KW-1185">Reference proteome</keyword>
<gene>
    <name evidence="1" type="ORF">POTOM_058794</name>
</gene>
<evidence type="ECO:0000313" key="1">
    <source>
        <dbReference type="EMBL" id="KAG6737280.1"/>
    </source>
</evidence>
<sequence>MGTKADIGFCGILEAIESRVGEGMVYGLRFPFDFGEGLVVVLGKAVMVLKEATVPERREEADSGGEELLTTEELMDTGRRSTVGREVCQLELAACCRLRLVQSCLLEEYLLGDDWYCVVETSTAAAGKRRLLLVLPLQLRKGVAEEYLLSLLPWKKKTPGAAATRYTPFFFTVTVFPQSTISSISSSLSSWKLLFDI</sequence>
<proteinExistence type="predicted"/>
<dbReference type="Proteomes" id="UP000886885">
    <property type="component" value="Chromosome 19D"/>
</dbReference>
<evidence type="ECO:0000313" key="2">
    <source>
        <dbReference type="Proteomes" id="UP000886885"/>
    </source>
</evidence>
<reference evidence="1" key="1">
    <citation type="journal article" date="2020" name="bioRxiv">
        <title>Hybrid origin of Populus tomentosa Carr. identified through genome sequencing and phylogenomic analysis.</title>
        <authorList>
            <person name="An X."/>
            <person name="Gao K."/>
            <person name="Chen Z."/>
            <person name="Li J."/>
            <person name="Yang X."/>
            <person name="Yang X."/>
            <person name="Zhou J."/>
            <person name="Guo T."/>
            <person name="Zhao T."/>
            <person name="Huang S."/>
            <person name="Miao D."/>
            <person name="Khan W.U."/>
            <person name="Rao P."/>
            <person name="Ye M."/>
            <person name="Lei B."/>
            <person name="Liao W."/>
            <person name="Wang J."/>
            <person name="Ji L."/>
            <person name="Li Y."/>
            <person name="Guo B."/>
            <person name="Mustafa N.S."/>
            <person name="Li S."/>
            <person name="Yun Q."/>
            <person name="Keller S.R."/>
            <person name="Mao J."/>
            <person name="Zhang R."/>
            <person name="Strauss S.H."/>
        </authorList>
    </citation>
    <scope>NUCLEOTIDE SEQUENCE</scope>
    <source>
        <strain evidence="1">GM15</strain>
        <tissue evidence="1">Leaf</tissue>
    </source>
</reference>
<protein>
    <submittedName>
        <fullName evidence="1">Uncharacterized protein</fullName>
    </submittedName>
</protein>
<name>A0A8X7XSX3_POPTO</name>